<feature type="domain" description="Rad4/PNGase transglutaminase-like fold" evidence="2">
    <location>
        <begin position="187"/>
        <end position="271"/>
    </location>
</feature>
<evidence type="ECO:0000256" key="1">
    <source>
        <dbReference type="SAM" id="MobiDB-lite"/>
    </source>
</evidence>
<dbReference type="InterPro" id="IPR018325">
    <property type="entry name" value="Rad4/PNGase_transGLS-fold"/>
</dbReference>
<dbReference type="EMBL" id="JAIFTL010000085">
    <property type="protein sequence ID" value="KAG9323878.1"/>
    <property type="molecule type" value="Genomic_DNA"/>
</dbReference>
<dbReference type="Proteomes" id="UP000717515">
    <property type="component" value="Unassembled WGS sequence"/>
</dbReference>
<gene>
    <name evidence="3" type="ORF">KVV02_003538</name>
</gene>
<dbReference type="GO" id="GO:0005634">
    <property type="term" value="C:nucleus"/>
    <property type="evidence" value="ECO:0007669"/>
    <property type="project" value="TreeGrafter"/>
</dbReference>
<dbReference type="PANTHER" id="PTHR12143">
    <property type="entry name" value="PEPTIDE N-GLYCANASE PNGASE -RELATED"/>
    <property type="match status" value="1"/>
</dbReference>
<dbReference type="InterPro" id="IPR050883">
    <property type="entry name" value="PNGase"/>
</dbReference>
<dbReference type="SUPFAM" id="SSF54001">
    <property type="entry name" value="Cysteine proteinases"/>
    <property type="match status" value="1"/>
</dbReference>
<dbReference type="AlphaFoldDB" id="A0A9P8A2Z8"/>
<dbReference type="Pfam" id="PF03835">
    <property type="entry name" value="Rad4"/>
    <property type="match status" value="1"/>
</dbReference>
<feature type="region of interest" description="Disordered" evidence="1">
    <location>
        <begin position="305"/>
        <end position="342"/>
    </location>
</feature>
<dbReference type="GO" id="GO:0000224">
    <property type="term" value="F:peptide-N4-(N-acetyl-beta-glucosaminyl)asparagine amidase activity"/>
    <property type="evidence" value="ECO:0007669"/>
    <property type="project" value="TreeGrafter"/>
</dbReference>
<comment type="caution">
    <text evidence="3">The sequence shown here is derived from an EMBL/GenBank/DDBJ whole genome shotgun (WGS) entry which is preliminary data.</text>
</comment>
<sequence length="342" mass="38634">MDQSKDAKQIQDLAQQLATQFTAMRPMPRTSASTSTVIRAPAAASDTNITQLAAQLSQLLSHTVPAEQEQHQGEPTTPTADPFAAVPDPSIYEKEFTDVYLNVNASVLRFEDRELLDLASDQMPIGKFFEEAEGMAKDHPDDSIDDIVVRRLLHWFKNDYFTWVNQPPCASCQATTIATGAVAPSAQERQDARYVHDTTDHVWTEVWSDHKKRWIHCDPCEAAYDQPLLYSTGWGKTLSYCVAFSAEEVVDVTRRYTVDYATAVLKTRRSIREPVLAKYLHFLSESNLARLGLDPGEVQEVRQRQRLESDELSTTHADVRTVETQDRVSGSDEWTKARGERR</sequence>
<feature type="compositionally biased region" description="Basic and acidic residues" evidence="1">
    <location>
        <begin position="317"/>
        <end position="342"/>
    </location>
</feature>
<protein>
    <recommendedName>
        <fullName evidence="2">Rad4/PNGase transglutaminase-like fold domain-containing protein</fullName>
    </recommendedName>
</protein>
<evidence type="ECO:0000313" key="4">
    <source>
        <dbReference type="Proteomes" id="UP000717515"/>
    </source>
</evidence>
<dbReference type="GO" id="GO:0006516">
    <property type="term" value="P:glycoprotein catabolic process"/>
    <property type="evidence" value="ECO:0007669"/>
    <property type="project" value="TreeGrafter"/>
</dbReference>
<name>A0A9P8A2Z8_MORAP</name>
<dbReference type="GO" id="GO:0005829">
    <property type="term" value="C:cytosol"/>
    <property type="evidence" value="ECO:0007669"/>
    <property type="project" value="TreeGrafter"/>
</dbReference>
<dbReference type="Gene3D" id="3.10.620.30">
    <property type="match status" value="1"/>
</dbReference>
<organism evidence="3 4">
    <name type="scientific">Mortierella alpina</name>
    <name type="common">Oleaginous fungus</name>
    <name type="synonym">Mortierella renispora</name>
    <dbReference type="NCBI Taxonomy" id="64518"/>
    <lineage>
        <taxon>Eukaryota</taxon>
        <taxon>Fungi</taxon>
        <taxon>Fungi incertae sedis</taxon>
        <taxon>Mucoromycota</taxon>
        <taxon>Mortierellomycotina</taxon>
        <taxon>Mortierellomycetes</taxon>
        <taxon>Mortierellales</taxon>
        <taxon>Mortierellaceae</taxon>
        <taxon>Mortierella</taxon>
    </lineage>
</organism>
<evidence type="ECO:0000313" key="3">
    <source>
        <dbReference type="EMBL" id="KAG9323878.1"/>
    </source>
</evidence>
<dbReference type="PANTHER" id="PTHR12143:SF19">
    <property type="entry name" value="PEPTIDE-N(4)-(N-ACETYL-BETA-GLUCOSAMINYL)ASPARAGINE AMIDASE"/>
    <property type="match status" value="1"/>
</dbReference>
<dbReference type="InterPro" id="IPR038765">
    <property type="entry name" value="Papain-like_cys_pep_sf"/>
</dbReference>
<proteinExistence type="predicted"/>
<reference evidence="3" key="1">
    <citation type="submission" date="2021-07" db="EMBL/GenBank/DDBJ databases">
        <title>Draft genome of Mortierella alpina, strain LL118, isolated from an aspen leaf litter sample.</title>
        <authorList>
            <person name="Yang S."/>
            <person name="Vinatzer B.A."/>
        </authorList>
    </citation>
    <scope>NUCLEOTIDE SEQUENCE</scope>
    <source>
        <strain evidence="3">LL118</strain>
    </source>
</reference>
<evidence type="ECO:0000259" key="2">
    <source>
        <dbReference type="Pfam" id="PF03835"/>
    </source>
</evidence>
<accession>A0A9P8A2Z8</accession>